<proteinExistence type="predicted"/>
<protein>
    <submittedName>
        <fullName evidence="1">Uncharacterized protein</fullName>
    </submittedName>
</protein>
<reference evidence="1" key="1">
    <citation type="submission" date="2020-03" db="EMBL/GenBank/DDBJ databases">
        <title>The deep terrestrial virosphere.</title>
        <authorList>
            <person name="Holmfeldt K."/>
            <person name="Nilsson E."/>
            <person name="Simone D."/>
            <person name="Lopez-Fernandez M."/>
            <person name="Wu X."/>
            <person name="de Brujin I."/>
            <person name="Lundin D."/>
            <person name="Andersson A."/>
            <person name="Bertilsson S."/>
            <person name="Dopson M."/>
        </authorList>
    </citation>
    <scope>NUCLEOTIDE SEQUENCE</scope>
    <source>
        <strain evidence="1">MM415B03132</strain>
    </source>
</reference>
<organism evidence="1">
    <name type="scientific">viral metagenome</name>
    <dbReference type="NCBI Taxonomy" id="1070528"/>
    <lineage>
        <taxon>unclassified sequences</taxon>
        <taxon>metagenomes</taxon>
        <taxon>organismal metagenomes</taxon>
    </lineage>
</organism>
<sequence length="94" mass="10982">MDNNERLKQMANRGQTRCAMQAVNNGRILQEEGYPIRYARGTFKGVPHAWVEYNKNGTWLVDDTAQKIRGWAIEQCRSGFGSKCWYEEVEYTYP</sequence>
<gene>
    <name evidence="1" type="ORF">MM415B03132_0002</name>
</gene>
<dbReference type="EMBL" id="MT142654">
    <property type="protein sequence ID" value="QJA86696.1"/>
    <property type="molecule type" value="Genomic_DNA"/>
</dbReference>
<accession>A0A6M3KX21</accession>
<evidence type="ECO:0000313" key="1">
    <source>
        <dbReference type="EMBL" id="QJA86696.1"/>
    </source>
</evidence>
<dbReference type="AlphaFoldDB" id="A0A6M3KX21"/>
<name>A0A6M3KX21_9ZZZZ</name>